<evidence type="ECO:0000313" key="3">
    <source>
        <dbReference type="Proteomes" id="UP000280861"/>
    </source>
</evidence>
<keyword evidence="3" id="KW-1185">Reference proteome</keyword>
<proteinExistence type="predicted"/>
<evidence type="ECO:0000256" key="1">
    <source>
        <dbReference type="SAM" id="MobiDB-lite"/>
    </source>
</evidence>
<gene>
    <name evidence="2" type="ORF">PSET11_03020</name>
</gene>
<reference evidence="2 3" key="1">
    <citation type="submission" date="2018-11" db="EMBL/GenBank/DDBJ databases">
        <authorList>
            <person name="Criscuolo A."/>
        </authorList>
    </citation>
    <scope>NUCLEOTIDE SEQUENCE [LARGE SCALE GENOMIC DNA]</scope>
    <source>
        <strain evidence="2">AT11b</strain>
    </source>
</reference>
<feature type="compositionally biased region" description="Basic and acidic residues" evidence="1">
    <location>
        <begin position="14"/>
        <end position="25"/>
    </location>
</feature>
<sequence>MLGEFPAGSLESAGNRDHTGEMEKETAVIHDSTLEHALDVAKANHKEAIRLVEGAKAAHATGDVSADRVQQLEDLLGVAEEDLRRVIKEQ</sequence>
<feature type="region of interest" description="Disordered" evidence="1">
    <location>
        <begin position="1"/>
        <end position="25"/>
    </location>
</feature>
<dbReference type="EMBL" id="UXAU01000040">
    <property type="protein sequence ID" value="VDC32243.1"/>
    <property type="molecule type" value="Genomic_DNA"/>
</dbReference>
<organism evidence="2 3">
    <name type="scientific">Arthrobacter ulcerisalmonis</name>
    <dbReference type="NCBI Taxonomy" id="2483813"/>
    <lineage>
        <taxon>Bacteria</taxon>
        <taxon>Bacillati</taxon>
        <taxon>Actinomycetota</taxon>
        <taxon>Actinomycetes</taxon>
        <taxon>Micrococcales</taxon>
        <taxon>Micrococcaceae</taxon>
        <taxon>Arthrobacter</taxon>
    </lineage>
</organism>
<protein>
    <submittedName>
        <fullName evidence="2">Uncharacterized protein</fullName>
    </submittedName>
</protein>
<dbReference type="Proteomes" id="UP000280861">
    <property type="component" value="Unassembled WGS sequence"/>
</dbReference>
<evidence type="ECO:0000313" key="2">
    <source>
        <dbReference type="EMBL" id="VDC32243.1"/>
    </source>
</evidence>
<dbReference type="AlphaFoldDB" id="A0A3P5XVR7"/>
<name>A0A3P5XVR7_9MICC</name>
<accession>A0A3P5XVR7</accession>